<sequence>MLLELSCASTVPFALSSLGGNARRQHIAQLDAALIERIDIQARPLGKDAVFVKRGHWPAFTQRTSISGPHRSSAICRF</sequence>
<keyword evidence="2" id="KW-1185">Reference proteome</keyword>
<accession>A0ABN0F5E5</accession>
<proteinExistence type="predicted"/>
<dbReference type="EMBL" id="AKAU01000292">
    <property type="protein sequence ID" value="EIM93811.1"/>
    <property type="molecule type" value="Genomic_DNA"/>
</dbReference>
<organism evidence="1 2">
    <name type="scientific">Paraburkholderia hospita</name>
    <dbReference type="NCBI Taxonomy" id="169430"/>
    <lineage>
        <taxon>Bacteria</taxon>
        <taxon>Pseudomonadati</taxon>
        <taxon>Pseudomonadota</taxon>
        <taxon>Betaproteobacteria</taxon>
        <taxon>Burkholderiales</taxon>
        <taxon>Burkholderiaceae</taxon>
        <taxon>Paraburkholderia</taxon>
    </lineage>
</organism>
<reference evidence="1 2" key="1">
    <citation type="journal article" date="2012" name="J. Bacteriol.">
        <title>Draft Genome Sequence of the Soil Bacterium Burkholderia terrae Strain BS001, Which Interacts with Fungal Surface Structures.</title>
        <authorList>
            <person name="Nazir R."/>
            <person name="Hansen M.A."/>
            <person name="Sorensen S."/>
            <person name="van Elsas J.D."/>
        </authorList>
    </citation>
    <scope>NUCLEOTIDE SEQUENCE [LARGE SCALE GENOMIC DNA]</scope>
    <source>
        <strain evidence="1 2">BS001</strain>
    </source>
</reference>
<evidence type="ECO:0000313" key="1">
    <source>
        <dbReference type="EMBL" id="EIM93811.1"/>
    </source>
</evidence>
<protein>
    <submittedName>
        <fullName evidence="1">Uncharacterized protein</fullName>
    </submittedName>
</protein>
<evidence type="ECO:0000313" key="2">
    <source>
        <dbReference type="Proteomes" id="UP000004980"/>
    </source>
</evidence>
<name>A0ABN0F5E5_9BURK</name>
<dbReference type="Proteomes" id="UP000004980">
    <property type="component" value="Unassembled WGS sequence"/>
</dbReference>
<gene>
    <name evidence="1" type="ORF">WQE_47244</name>
</gene>
<comment type="caution">
    <text evidence="1">The sequence shown here is derived from an EMBL/GenBank/DDBJ whole genome shotgun (WGS) entry which is preliminary data.</text>
</comment>